<feature type="region of interest" description="Disordered" evidence="3">
    <location>
        <begin position="113"/>
        <end position="135"/>
    </location>
</feature>
<dbReference type="Pfam" id="PF13356">
    <property type="entry name" value="Arm-DNA-bind_3"/>
    <property type="match status" value="1"/>
</dbReference>
<name>A0A084IFW8_SALHC</name>
<evidence type="ECO:0000313" key="5">
    <source>
        <dbReference type="EMBL" id="KEZ75602.1"/>
    </source>
</evidence>
<evidence type="ECO:0000256" key="3">
    <source>
        <dbReference type="SAM" id="MobiDB-lite"/>
    </source>
</evidence>
<dbReference type="eggNOG" id="COG0582">
    <property type="taxonomic scope" value="Bacteria"/>
</dbReference>
<sequence>MALTAVQVKQAKPKCKPYKLADGAGLYLLVHPNGGKYWRLKYRYLGKEKTLAFGTAQNLSLAEARDLRANAKKQLAHGIDPNEKKREDSARAKADSENSFKAVALEWHEHMRPRWSEGHADKGDMLESGVRGSLN</sequence>
<dbReference type="RefSeq" id="WP_051883801.1">
    <property type="nucleotide sequence ID" value="NZ_APNK01000091.1"/>
</dbReference>
<dbReference type="PANTHER" id="PTHR30629">
    <property type="entry name" value="PROPHAGE INTEGRASE"/>
    <property type="match status" value="1"/>
</dbReference>
<evidence type="ECO:0000256" key="2">
    <source>
        <dbReference type="ARBA" id="ARBA00022908"/>
    </source>
</evidence>
<dbReference type="InterPro" id="IPR050808">
    <property type="entry name" value="Phage_Integrase"/>
</dbReference>
<evidence type="ECO:0000259" key="4">
    <source>
        <dbReference type="Pfam" id="PF13356"/>
    </source>
</evidence>
<dbReference type="GO" id="GO:0015074">
    <property type="term" value="P:DNA integration"/>
    <property type="evidence" value="ECO:0007669"/>
    <property type="project" value="UniProtKB-KW"/>
</dbReference>
<keyword evidence="6" id="KW-1185">Reference proteome</keyword>
<keyword evidence="2" id="KW-0229">DNA integration</keyword>
<dbReference type="InterPro" id="IPR038488">
    <property type="entry name" value="Integrase_DNA-bd_sf"/>
</dbReference>
<organism evidence="5 6">
    <name type="scientific">Salinisphaera hydrothermalis (strain C41B8)</name>
    <dbReference type="NCBI Taxonomy" id="1304275"/>
    <lineage>
        <taxon>Bacteria</taxon>
        <taxon>Pseudomonadati</taxon>
        <taxon>Pseudomonadota</taxon>
        <taxon>Gammaproteobacteria</taxon>
        <taxon>Salinisphaerales</taxon>
        <taxon>Salinisphaeraceae</taxon>
        <taxon>Salinisphaera</taxon>
    </lineage>
</organism>
<dbReference type="EMBL" id="APNK01000091">
    <property type="protein sequence ID" value="KEZ75602.1"/>
    <property type="molecule type" value="Genomic_DNA"/>
</dbReference>
<accession>A0A084IFW8</accession>
<dbReference type="AlphaFoldDB" id="A0A084IFW8"/>
<dbReference type="InterPro" id="IPR025166">
    <property type="entry name" value="Integrase_DNA_bind_dom"/>
</dbReference>
<dbReference type="OrthoDB" id="9795573at2"/>
<dbReference type="Gene3D" id="3.30.160.390">
    <property type="entry name" value="Integrase, DNA-binding domain"/>
    <property type="match status" value="1"/>
</dbReference>
<dbReference type="STRING" id="1304275.C41B8_19171"/>
<protein>
    <submittedName>
        <fullName evidence="5">Integrase family protein</fullName>
    </submittedName>
</protein>
<feature type="domain" description="Integrase DNA-binding" evidence="4">
    <location>
        <begin position="3"/>
        <end position="87"/>
    </location>
</feature>
<evidence type="ECO:0000313" key="6">
    <source>
        <dbReference type="Proteomes" id="UP000028302"/>
    </source>
</evidence>
<reference evidence="5 6" key="1">
    <citation type="submission" date="2013-03" db="EMBL/GenBank/DDBJ databases">
        <title>Salinisphaera hydrothermalis C41B8 Genome Sequencing.</title>
        <authorList>
            <person name="Li C."/>
            <person name="Lai Q."/>
            <person name="Shao Z."/>
        </authorList>
    </citation>
    <scope>NUCLEOTIDE SEQUENCE [LARGE SCALE GENOMIC DNA]</scope>
    <source>
        <strain evidence="5 6">C41B8</strain>
    </source>
</reference>
<proteinExistence type="inferred from homology"/>
<feature type="compositionally biased region" description="Basic and acidic residues" evidence="3">
    <location>
        <begin position="80"/>
        <end position="97"/>
    </location>
</feature>
<dbReference type="PANTHER" id="PTHR30629:SF2">
    <property type="entry name" value="PROPHAGE INTEGRASE INTS-RELATED"/>
    <property type="match status" value="1"/>
</dbReference>
<comment type="caution">
    <text evidence="5">The sequence shown here is derived from an EMBL/GenBank/DDBJ whole genome shotgun (WGS) entry which is preliminary data.</text>
</comment>
<feature type="compositionally biased region" description="Basic and acidic residues" evidence="3">
    <location>
        <begin position="113"/>
        <end position="125"/>
    </location>
</feature>
<evidence type="ECO:0000256" key="1">
    <source>
        <dbReference type="ARBA" id="ARBA00008857"/>
    </source>
</evidence>
<comment type="similarity">
    <text evidence="1">Belongs to the 'phage' integrase family.</text>
</comment>
<gene>
    <name evidence="5" type="ORF">C41B8_19171</name>
</gene>
<dbReference type="Proteomes" id="UP000028302">
    <property type="component" value="Unassembled WGS sequence"/>
</dbReference>
<feature type="region of interest" description="Disordered" evidence="3">
    <location>
        <begin position="72"/>
        <end position="97"/>
    </location>
</feature>